<keyword evidence="2" id="KW-0732">Signal</keyword>
<evidence type="ECO:0000313" key="3">
    <source>
        <dbReference type="EMBL" id="CAG6595024.1"/>
    </source>
</evidence>
<evidence type="ECO:0000256" key="2">
    <source>
        <dbReference type="SAM" id="SignalP"/>
    </source>
</evidence>
<sequence length="150" mass="16260">MVNLGSTLVGFVCCCCCFFWGFSTESSVPLSVSVSLSLSSVVVFESSDRSRLGESSESVDRRSDSPRLPTPPPLLPPLCLLPLANICNGSFGGTLASSSCSWDELSEFELKLLLRRPPPELPVAANIELSAPMDWDLMRCKKYRSDSSSC</sequence>
<dbReference type="AlphaFoldDB" id="A0A8D8KPA9"/>
<accession>A0A8D8KPA9</accession>
<organism evidence="3">
    <name type="scientific">Culex pipiens</name>
    <name type="common">House mosquito</name>
    <dbReference type="NCBI Taxonomy" id="7175"/>
    <lineage>
        <taxon>Eukaryota</taxon>
        <taxon>Metazoa</taxon>
        <taxon>Ecdysozoa</taxon>
        <taxon>Arthropoda</taxon>
        <taxon>Hexapoda</taxon>
        <taxon>Insecta</taxon>
        <taxon>Pterygota</taxon>
        <taxon>Neoptera</taxon>
        <taxon>Endopterygota</taxon>
        <taxon>Diptera</taxon>
        <taxon>Nematocera</taxon>
        <taxon>Culicoidea</taxon>
        <taxon>Culicidae</taxon>
        <taxon>Culicinae</taxon>
        <taxon>Culicini</taxon>
        <taxon>Culex</taxon>
        <taxon>Culex</taxon>
    </lineage>
</organism>
<protein>
    <submittedName>
        <fullName evidence="3">(northern house mosquito) hypothetical protein</fullName>
    </submittedName>
</protein>
<dbReference type="EMBL" id="HBUE01227434">
    <property type="protein sequence ID" value="CAG6542903.1"/>
    <property type="molecule type" value="Transcribed_RNA"/>
</dbReference>
<name>A0A8D8KPA9_CULPI</name>
<feature type="chain" id="PRO_5036261258" evidence="2">
    <location>
        <begin position="24"/>
        <end position="150"/>
    </location>
</feature>
<evidence type="ECO:0000256" key="1">
    <source>
        <dbReference type="SAM" id="MobiDB-lite"/>
    </source>
</evidence>
<feature type="region of interest" description="Disordered" evidence="1">
    <location>
        <begin position="49"/>
        <end position="72"/>
    </location>
</feature>
<proteinExistence type="predicted"/>
<feature type="compositionally biased region" description="Basic and acidic residues" evidence="1">
    <location>
        <begin position="49"/>
        <end position="65"/>
    </location>
</feature>
<dbReference type="EMBL" id="HBUE01334193">
    <property type="protein sequence ID" value="CAG6595024.1"/>
    <property type="molecule type" value="Transcribed_RNA"/>
</dbReference>
<reference evidence="3" key="1">
    <citation type="submission" date="2021-05" db="EMBL/GenBank/DDBJ databases">
        <authorList>
            <person name="Alioto T."/>
            <person name="Alioto T."/>
            <person name="Gomez Garrido J."/>
        </authorList>
    </citation>
    <scope>NUCLEOTIDE SEQUENCE</scope>
</reference>
<feature type="signal peptide" evidence="2">
    <location>
        <begin position="1"/>
        <end position="23"/>
    </location>
</feature>